<sequence>MTTQADIEDKPKFSVIWIIPVIALLITGWMLYQHQANKGHTIFIKMTDADGIIAGKTEVRVKSVKVGLVESLKLELNQNAVVAKVRILQPYRDLLAEDSSFWVVKPRIDESGISGMNTLLSGVYIELSPGEANTRSSIFTLMDEPALIGSEVEGKRYQLVASDAEVLDVGSSIFFRNFKIGQIESAHFSVESLKMEYGIFIYSPYDKLITDNAIFWISSGIDFKLSTEGVEVSTGSLAKMIKGGISVDYPPSMPSGKISTENKTYALHKNFAMALERRFDHFDYYLVEFEQSIRGLKAGAPIEYRGMRIGTIEQVPATGVSDDRPLYFQQNNTSVPVLVKIEYGRIYEDAELAQSYWTENIDKWISNGLRASLKSGNLLTGAVYIELDFYPSAEVVSSEKSTIYPVLPSVSSGITALSEQVTSLLNKLNGLPLETTVKELGGALKQHRLLAMEMNQLVESINNNKITDKVGGNLTSLKDTLNQLTSSLKQFEQTMTQYQKGSGVMDQLSNTLEEIESLSNRLKPVSKGLNEQPNMLIFNKESEADPLPRKNK</sequence>
<dbReference type="GO" id="GO:0005886">
    <property type="term" value="C:plasma membrane"/>
    <property type="evidence" value="ECO:0007669"/>
    <property type="project" value="UniProtKB-SubCell"/>
</dbReference>
<dbReference type="EMBL" id="NKHF01000025">
    <property type="protein sequence ID" value="PCK32679.1"/>
    <property type="molecule type" value="Genomic_DNA"/>
</dbReference>
<evidence type="ECO:0000313" key="11">
    <source>
        <dbReference type="EMBL" id="PCK32679.1"/>
    </source>
</evidence>
<keyword evidence="4 9" id="KW-0812">Transmembrane</keyword>
<feature type="domain" description="Mce/MlaD" evidence="10">
    <location>
        <begin position="39"/>
        <end position="130"/>
    </location>
</feature>
<comment type="subcellular location">
    <subcellularLocation>
        <location evidence="1">Cell inner membrane</location>
    </subcellularLocation>
</comment>
<accession>A0A2A5JTL2</accession>
<name>A0A2A5JTL2_PSEO7</name>
<evidence type="ECO:0000256" key="8">
    <source>
        <dbReference type="SAM" id="MobiDB-lite"/>
    </source>
</evidence>
<evidence type="ECO:0000256" key="3">
    <source>
        <dbReference type="ARBA" id="ARBA00022519"/>
    </source>
</evidence>
<evidence type="ECO:0000313" key="12">
    <source>
        <dbReference type="Proteomes" id="UP000228621"/>
    </source>
</evidence>
<organism evidence="11 12">
    <name type="scientific">Pseudoalteromonas piscicida</name>
    <dbReference type="NCBI Taxonomy" id="43662"/>
    <lineage>
        <taxon>Bacteria</taxon>
        <taxon>Pseudomonadati</taxon>
        <taxon>Pseudomonadota</taxon>
        <taxon>Gammaproteobacteria</taxon>
        <taxon>Alteromonadales</taxon>
        <taxon>Pseudoalteromonadaceae</taxon>
        <taxon>Pseudoalteromonas</taxon>
    </lineage>
</organism>
<feature type="domain" description="Mce/MlaD" evidence="10">
    <location>
        <begin position="286"/>
        <end position="389"/>
    </location>
</feature>
<keyword evidence="2" id="KW-1003">Cell membrane</keyword>
<evidence type="ECO:0000256" key="7">
    <source>
        <dbReference type="SAM" id="Coils"/>
    </source>
</evidence>
<evidence type="ECO:0000256" key="1">
    <source>
        <dbReference type="ARBA" id="ARBA00004533"/>
    </source>
</evidence>
<dbReference type="InterPro" id="IPR003399">
    <property type="entry name" value="Mce/MlaD"/>
</dbReference>
<dbReference type="PANTHER" id="PTHR30462:SF2">
    <property type="entry name" value="INTERMEMBRANE TRANSPORT PROTEIN PQIB"/>
    <property type="match status" value="1"/>
</dbReference>
<dbReference type="Proteomes" id="UP000228621">
    <property type="component" value="Unassembled WGS sequence"/>
</dbReference>
<evidence type="ECO:0000256" key="6">
    <source>
        <dbReference type="ARBA" id="ARBA00023136"/>
    </source>
</evidence>
<keyword evidence="12" id="KW-1185">Reference proteome</keyword>
<evidence type="ECO:0000256" key="2">
    <source>
        <dbReference type="ARBA" id="ARBA00022475"/>
    </source>
</evidence>
<dbReference type="OrthoDB" id="9806984at2"/>
<evidence type="ECO:0000256" key="5">
    <source>
        <dbReference type="ARBA" id="ARBA00022989"/>
    </source>
</evidence>
<evidence type="ECO:0000259" key="10">
    <source>
        <dbReference type="Pfam" id="PF02470"/>
    </source>
</evidence>
<dbReference type="Pfam" id="PF02470">
    <property type="entry name" value="MlaD"/>
    <property type="match status" value="2"/>
</dbReference>
<dbReference type="RefSeq" id="WP_099641117.1">
    <property type="nucleotide sequence ID" value="NZ_NKHF01000025.1"/>
</dbReference>
<keyword evidence="6 9" id="KW-0472">Membrane</keyword>
<evidence type="ECO:0000256" key="9">
    <source>
        <dbReference type="SAM" id="Phobius"/>
    </source>
</evidence>
<feature type="transmembrane region" description="Helical" evidence="9">
    <location>
        <begin position="12"/>
        <end position="32"/>
    </location>
</feature>
<dbReference type="PANTHER" id="PTHR30462">
    <property type="entry name" value="INTERMEMBRANE TRANSPORT PROTEIN PQIB-RELATED"/>
    <property type="match status" value="1"/>
</dbReference>
<dbReference type="NCBIfam" id="NF008070">
    <property type="entry name" value="PRK10807.1"/>
    <property type="match status" value="1"/>
</dbReference>
<comment type="caution">
    <text evidence="11">The sequence shown here is derived from an EMBL/GenBank/DDBJ whole genome shotgun (WGS) entry which is preliminary data.</text>
</comment>
<feature type="compositionally biased region" description="Basic and acidic residues" evidence="8">
    <location>
        <begin position="540"/>
        <end position="552"/>
    </location>
</feature>
<dbReference type="AlphaFoldDB" id="A0A2A5JTL2"/>
<feature type="region of interest" description="Disordered" evidence="8">
    <location>
        <begin position="533"/>
        <end position="552"/>
    </location>
</feature>
<keyword evidence="5 9" id="KW-1133">Transmembrane helix</keyword>
<proteinExistence type="predicted"/>
<dbReference type="InterPro" id="IPR051800">
    <property type="entry name" value="PqiA-PqiB_transport"/>
</dbReference>
<evidence type="ECO:0000256" key="4">
    <source>
        <dbReference type="ARBA" id="ARBA00022692"/>
    </source>
</evidence>
<protein>
    <submittedName>
        <fullName evidence="11">Mammalian cell entry protein</fullName>
    </submittedName>
</protein>
<feature type="coiled-coil region" evidence="7">
    <location>
        <begin position="474"/>
        <end position="501"/>
    </location>
</feature>
<keyword evidence="7" id="KW-0175">Coiled coil</keyword>
<reference evidence="12" key="1">
    <citation type="journal article" date="2019" name="Genome Announc.">
        <title>Draft Genome Sequence of Pseudoalteromonas piscicida Strain 36Y ROTHPW, an Hypersaline Seawater Isolate from the South Coast of Sonora, Mexico.</title>
        <authorList>
            <person name="Sanchez-Diaz R."/>
            <person name="Molina-Garza Z.J."/>
            <person name="Cruz-Suarez L.E."/>
            <person name="Selvin J."/>
            <person name="Kiran G.S."/>
            <person name="Ibarra-Gamez J.C."/>
            <person name="Gomez-Gil B."/>
            <person name="Galaviz-Silva L."/>
        </authorList>
    </citation>
    <scope>NUCLEOTIDE SEQUENCE [LARGE SCALE GENOMIC DNA]</scope>
    <source>
        <strain evidence="12">36Y_RITHPW</strain>
    </source>
</reference>
<gene>
    <name evidence="11" type="ORF">CEX98_05510</name>
</gene>
<keyword evidence="3" id="KW-0997">Cell inner membrane</keyword>